<dbReference type="GO" id="GO:0008146">
    <property type="term" value="F:sulfotransferase activity"/>
    <property type="evidence" value="ECO:0007669"/>
    <property type="project" value="TreeGrafter"/>
</dbReference>
<evidence type="ECO:0000313" key="2">
    <source>
        <dbReference type="EMBL" id="ACL65755.1"/>
    </source>
</evidence>
<feature type="domain" description="THIF-type NAD/FAD binding fold" evidence="1">
    <location>
        <begin position="3"/>
        <end position="222"/>
    </location>
</feature>
<gene>
    <name evidence="2" type="ordered locus">A2cp1_2417</name>
</gene>
<sequence>MTSLSGKRVLVIGAGGLGAPALLTLAAAGVGQLVLLEDDAVETSNLNRQPLFQEADVGRRKAAVAAARLRAIFPSVAVDARDERFDAGNAEALAGGADVIVDGSDNFETKFLANDAATRVKRPLVHAGVLRTTVQLLTVAPSGLGGCLRCLFEAPPPPGSVASCSQAGILGPVAGFAGALLAAEALRLLAGERGTYEGRLFTYELRSGRSRLVLVRKRPGCLACAGRQVLGSSAPAACDAPAAPAGGAA</sequence>
<organism evidence="2 3">
    <name type="scientific">Anaeromyxobacter dehalogenans (strain ATCC BAA-258 / DSM 21875 / 2CP-1)</name>
    <dbReference type="NCBI Taxonomy" id="455488"/>
    <lineage>
        <taxon>Bacteria</taxon>
        <taxon>Pseudomonadati</taxon>
        <taxon>Myxococcota</taxon>
        <taxon>Myxococcia</taxon>
        <taxon>Myxococcales</taxon>
        <taxon>Cystobacterineae</taxon>
        <taxon>Anaeromyxobacteraceae</taxon>
        <taxon>Anaeromyxobacter</taxon>
    </lineage>
</organism>
<dbReference type="AlphaFoldDB" id="B8JBC8"/>
<dbReference type="Proteomes" id="UP000007089">
    <property type="component" value="Chromosome"/>
</dbReference>
<accession>B8JBC8</accession>
<dbReference type="EMBL" id="CP001359">
    <property type="protein sequence ID" value="ACL65755.1"/>
    <property type="molecule type" value="Genomic_DNA"/>
</dbReference>
<dbReference type="Gene3D" id="3.40.50.720">
    <property type="entry name" value="NAD(P)-binding Rossmann-like Domain"/>
    <property type="match status" value="1"/>
</dbReference>
<dbReference type="PANTHER" id="PTHR10953:SF102">
    <property type="entry name" value="ADENYLYLTRANSFERASE AND SULFURTRANSFERASE MOCS3"/>
    <property type="match status" value="1"/>
</dbReference>
<dbReference type="GO" id="GO:0004792">
    <property type="term" value="F:thiosulfate-cyanide sulfurtransferase activity"/>
    <property type="evidence" value="ECO:0007669"/>
    <property type="project" value="TreeGrafter"/>
</dbReference>
<evidence type="ECO:0000313" key="3">
    <source>
        <dbReference type="Proteomes" id="UP000007089"/>
    </source>
</evidence>
<dbReference type="HOGENOM" id="CLU_013325_10_0_7"/>
<dbReference type="InterPro" id="IPR035985">
    <property type="entry name" value="Ubiquitin-activating_enz"/>
</dbReference>
<reference evidence="2" key="1">
    <citation type="submission" date="2009-01" db="EMBL/GenBank/DDBJ databases">
        <title>Complete sequence of Anaeromyxobacter dehalogenans 2CP-1.</title>
        <authorList>
            <consortium name="US DOE Joint Genome Institute"/>
            <person name="Lucas S."/>
            <person name="Copeland A."/>
            <person name="Lapidus A."/>
            <person name="Glavina del Rio T."/>
            <person name="Dalin E."/>
            <person name="Tice H."/>
            <person name="Bruce D."/>
            <person name="Goodwin L."/>
            <person name="Pitluck S."/>
            <person name="Saunders E."/>
            <person name="Brettin T."/>
            <person name="Detter J.C."/>
            <person name="Han C."/>
            <person name="Larimer F."/>
            <person name="Land M."/>
            <person name="Hauser L."/>
            <person name="Kyrpides N."/>
            <person name="Ovchinnikova G."/>
            <person name="Beliaev A.S."/>
            <person name="Richardson P."/>
        </authorList>
    </citation>
    <scope>NUCLEOTIDE SEQUENCE</scope>
    <source>
        <strain evidence="2">2CP-1</strain>
    </source>
</reference>
<dbReference type="GO" id="GO:0016779">
    <property type="term" value="F:nucleotidyltransferase activity"/>
    <property type="evidence" value="ECO:0007669"/>
    <property type="project" value="TreeGrafter"/>
</dbReference>
<dbReference type="GO" id="GO:0008641">
    <property type="term" value="F:ubiquitin-like modifier activating enzyme activity"/>
    <property type="evidence" value="ECO:0007669"/>
    <property type="project" value="InterPro"/>
</dbReference>
<dbReference type="InterPro" id="IPR045886">
    <property type="entry name" value="ThiF/MoeB/HesA"/>
</dbReference>
<dbReference type="GO" id="GO:0005829">
    <property type="term" value="C:cytosol"/>
    <property type="evidence" value="ECO:0007669"/>
    <property type="project" value="TreeGrafter"/>
</dbReference>
<protein>
    <submittedName>
        <fullName evidence="2">UBA/THIF-type NAD/FAD binding protein</fullName>
    </submittedName>
</protein>
<evidence type="ECO:0000259" key="1">
    <source>
        <dbReference type="Pfam" id="PF00899"/>
    </source>
</evidence>
<dbReference type="KEGG" id="acp:A2cp1_2417"/>
<dbReference type="RefSeq" id="WP_012633560.1">
    <property type="nucleotide sequence ID" value="NC_011891.1"/>
</dbReference>
<proteinExistence type="predicted"/>
<name>B8JBC8_ANAD2</name>
<keyword evidence="3" id="KW-1185">Reference proteome</keyword>
<dbReference type="SUPFAM" id="SSF69572">
    <property type="entry name" value="Activating enzymes of the ubiquitin-like proteins"/>
    <property type="match status" value="1"/>
</dbReference>
<dbReference type="PANTHER" id="PTHR10953">
    <property type="entry name" value="UBIQUITIN-ACTIVATING ENZYME E1"/>
    <property type="match status" value="1"/>
</dbReference>
<dbReference type="Pfam" id="PF00899">
    <property type="entry name" value="ThiF"/>
    <property type="match status" value="1"/>
</dbReference>
<dbReference type="InterPro" id="IPR000594">
    <property type="entry name" value="ThiF_NAD_FAD-bd"/>
</dbReference>